<dbReference type="InterPro" id="IPR008979">
    <property type="entry name" value="Galactose-bd-like_sf"/>
</dbReference>
<dbReference type="Gene3D" id="2.60.120.260">
    <property type="entry name" value="Galactose-binding domain-like"/>
    <property type="match status" value="1"/>
</dbReference>
<accession>A0ABP9CWV8</accession>
<feature type="signal peptide" evidence="1">
    <location>
        <begin position="1"/>
        <end position="23"/>
    </location>
</feature>
<evidence type="ECO:0000313" key="2">
    <source>
        <dbReference type="EMBL" id="GAA4820809.1"/>
    </source>
</evidence>
<protein>
    <submittedName>
        <fullName evidence="2">Uncharacterized protein</fullName>
    </submittedName>
</protein>
<proteinExistence type="predicted"/>
<feature type="chain" id="PRO_5046968726" evidence="1">
    <location>
        <begin position="24"/>
        <end position="529"/>
    </location>
</feature>
<gene>
    <name evidence="2" type="ORF">GCM10023331_01420</name>
</gene>
<keyword evidence="3" id="KW-1185">Reference proteome</keyword>
<dbReference type="RefSeq" id="WP_345368492.1">
    <property type="nucleotide sequence ID" value="NZ_BAABJX010000004.1"/>
</dbReference>
<dbReference type="EMBL" id="BAABJX010000004">
    <property type="protein sequence ID" value="GAA4820809.1"/>
    <property type="molecule type" value="Genomic_DNA"/>
</dbReference>
<organism evidence="2 3">
    <name type="scientific">Algivirga pacifica</name>
    <dbReference type="NCBI Taxonomy" id="1162670"/>
    <lineage>
        <taxon>Bacteria</taxon>
        <taxon>Pseudomonadati</taxon>
        <taxon>Bacteroidota</taxon>
        <taxon>Cytophagia</taxon>
        <taxon>Cytophagales</taxon>
        <taxon>Flammeovirgaceae</taxon>
        <taxon>Algivirga</taxon>
    </lineage>
</organism>
<keyword evidence="1" id="KW-0732">Signal</keyword>
<sequence>MKKVNHILLISLLSLFWACNEWEAPTAEPAHHLVMSSEADYDNRVEVGGKISFGDISRGVVSRTWTLPEGAVMEGTEKQTSTADVIHAVFHQVGVQEVKLSQTFASSAYIGDVQVGANVDTSFTVTVLEPIQIELTAKYVNGDGIVGEELVLTDNAKNPLMAGESIRFFYTATGEPAEVVYTLKGAGNEEVVYDLAQLVNGVADETDVQYKKLGVYSMAIVAQRDRPFGTDTIQVSNFIEVVPSTEPVVLTGVYAKEGKIALDFSREIDPLSVDQGAFVVTIENGDNVLAPTIAKASIDVQEGNIVLLELEGETIYNDDLIKVSYTPGTMRSTDFVTVDAIKEEPLIFKPSENILSNGIFDYGFENSTASNWPYLWWGAPWDGYTLDVVDTESYTGSKSAKITILQDQGMIIGHQDASGTPIKFTAEAGKQYEIGVWIKLESTGTIDDGAGELPNLIFFFDPSTNWGAGRFDFTSQTPVGEWVYARLTFEEFPANGEYTMWLRGVNKSNSGDITFYMDNFTISEVALRP</sequence>
<comment type="caution">
    <text evidence="2">The sequence shown here is derived from an EMBL/GenBank/DDBJ whole genome shotgun (WGS) entry which is preliminary data.</text>
</comment>
<evidence type="ECO:0000256" key="1">
    <source>
        <dbReference type="SAM" id="SignalP"/>
    </source>
</evidence>
<reference evidence="3" key="1">
    <citation type="journal article" date="2019" name="Int. J. Syst. Evol. Microbiol.">
        <title>The Global Catalogue of Microorganisms (GCM) 10K type strain sequencing project: providing services to taxonomists for standard genome sequencing and annotation.</title>
        <authorList>
            <consortium name="The Broad Institute Genomics Platform"/>
            <consortium name="The Broad Institute Genome Sequencing Center for Infectious Disease"/>
            <person name="Wu L."/>
            <person name="Ma J."/>
        </authorList>
    </citation>
    <scope>NUCLEOTIDE SEQUENCE [LARGE SCALE GENOMIC DNA]</scope>
    <source>
        <strain evidence="3">JCM 18326</strain>
    </source>
</reference>
<dbReference type="Proteomes" id="UP001500298">
    <property type="component" value="Unassembled WGS sequence"/>
</dbReference>
<dbReference type="SUPFAM" id="SSF49785">
    <property type="entry name" value="Galactose-binding domain-like"/>
    <property type="match status" value="1"/>
</dbReference>
<evidence type="ECO:0000313" key="3">
    <source>
        <dbReference type="Proteomes" id="UP001500298"/>
    </source>
</evidence>
<name>A0ABP9CWV8_9BACT</name>